<protein>
    <submittedName>
        <fullName evidence="4">GNAT family N-acetyltransferase</fullName>
    </submittedName>
</protein>
<dbReference type="InterPro" id="IPR000182">
    <property type="entry name" value="GNAT_dom"/>
</dbReference>
<dbReference type="Gene3D" id="3.40.630.30">
    <property type="match status" value="1"/>
</dbReference>
<comment type="caution">
    <text evidence="4">The sequence shown here is derived from an EMBL/GenBank/DDBJ whole genome shotgun (WGS) entry which is preliminary data.</text>
</comment>
<keyword evidence="5" id="KW-1185">Reference proteome</keyword>
<dbReference type="AlphaFoldDB" id="A0A263D3H4"/>
<accession>A0A263D3H4</accession>
<dbReference type="InterPro" id="IPR029068">
    <property type="entry name" value="Glyas_Bleomycin-R_OHBP_Dase"/>
</dbReference>
<evidence type="ECO:0000259" key="2">
    <source>
        <dbReference type="PROSITE" id="PS51186"/>
    </source>
</evidence>
<dbReference type="Pfam" id="PF13302">
    <property type="entry name" value="Acetyltransf_3"/>
    <property type="match status" value="1"/>
</dbReference>
<dbReference type="EMBL" id="NKYE01000006">
    <property type="protein sequence ID" value="OZM73013.1"/>
    <property type="molecule type" value="Genomic_DNA"/>
</dbReference>
<dbReference type="SUPFAM" id="SSF54593">
    <property type="entry name" value="Glyoxalase/Bleomycin resistance protein/Dihydroxybiphenyl dioxygenase"/>
    <property type="match status" value="1"/>
</dbReference>
<dbReference type="Proteomes" id="UP000242444">
    <property type="component" value="Unassembled WGS sequence"/>
</dbReference>
<dbReference type="PANTHER" id="PTHR36113">
    <property type="entry name" value="LYASE, PUTATIVE-RELATED-RELATED"/>
    <property type="match status" value="1"/>
</dbReference>
<feature type="domain" description="N-acetyltransferase" evidence="2">
    <location>
        <begin position="13"/>
        <end position="173"/>
    </location>
</feature>
<dbReference type="InterPro" id="IPR037523">
    <property type="entry name" value="VOC_core"/>
</dbReference>
<dbReference type="InParanoid" id="A0A263D3H4"/>
<sequence length="323" mass="34801">MADEVPELRAGRLVLRGLTSAPDDVDAAVRLLATTGGARQPAEEVGGREAVRRGVLERAAQAGQEGLGDWLLDLDGQVVGLASLRPSGELPGGVTELRWFLDPVLADRGPAIEAVRELVDHGLRTLALPAVWTLLHESDTVGRNLARRLGFLDVGGGFHRGAAHRVCVALPVPEGRPHHIELWVPDLRRAEASLGWLLGELGWREFQRWSAGVSWQLGPTYLVVEQSPAMSDGRHERLRPGLNHLALHAGTRARVRALTAASAGHGWSLMFADRHPHAGGPEHYAAYLENEDGFEVELVATTPVTMPAGSPSPDPSTPWRPNG</sequence>
<reference evidence="4 5" key="1">
    <citation type="submission" date="2017-07" db="EMBL/GenBank/DDBJ databases">
        <title>Amycolatopsis antarcticus sp. nov., isolated from the surface of an Antarcticus brown macroalga.</title>
        <authorList>
            <person name="Wang J."/>
            <person name="Leiva S."/>
            <person name="Huang J."/>
            <person name="Huang Y."/>
        </authorList>
    </citation>
    <scope>NUCLEOTIDE SEQUENCE [LARGE SCALE GENOMIC DNA]</scope>
    <source>
        <strain evidence="4 5">AU-G6</strain>
    </source>
</reference>
<dbReference type="GO" id="GO:0016747">
    <property type="term" value="F:acyltransferase activity, transferring groups other than amino-acyl groups"/>
    <property type="evidence" value="ECO:0007669"/>
    <property type="project" value="InterPro"/>
</dbReference>
<evidence type="ECO:0000256" key="1">
    <source>
        <dbReference type="SAM" id="MobiDB-lite"/>
    </source>
</evidence>
<dbReference type="InterPro" id="IPR016181">
    <property type="entry name" value="Acyl_CoA_acyltransferase"/>
</dbReference>
<gene>
    <name evidence="4" type="ORF">CFN78_12335</name>
</gene>
<dbReference type="PANTHER" id="PTHR36113:SF6">
    <property type="entry name" value="FOSFOMYCIN RESISTANCE PROTEIN FOSX"/>
    <property type="match status" value="1"/>
</dbReference>
<dbReference type="Pfam" id="PF13669">
    <property type="entry name" value="Glyoxalase_4"/>
    <property type="match status" value="1"/>
</dbReference>
<feature type="region of interest" description="Disordered" evidence="1">
    <location>
        <begin position="304"/>
        <end position="323"/>
    </location>
</feature>
<feature type="domain" description="VOC" evidence="3">
    <location>
        <begin position="176"/>
        <end position="301"/>
    </location>
</feature>
<evidence type="ECO:0000313" key="5">
    <source>
        <dbReference type="Proteomes" id="UP000242444"/>
    </source>
</evidence>
<dbReference type="PROSITE" id="PS51819">
    <property type="entry name" value="VOC"/>
    <property type="match status" value="1"/>
</dbReference>
<keyword evidence="4" id="KW-0808">Transferase</keyword>
<dbReference type="OrthoDB" id="21342at2"/>
<dbReference type="Gene3D" id="3.10.180.10">
    <property type="entry name" value="2,3-Dihydroxybiphenyl 1,2-Dioxygenase, domain 1"/>
    <property type="match status" value="1"/>
</dbReference>
<dbReference type="SUPFAM" id="SSF55729">
    <property type="entry name" value="Acyl-CoA N-acyltransferases (Nat)"/>
    <property type="match status" value="1"/>
</dbReference>
<evidence type="ECO:0000259" key="3">
    <source>
        <dbReference type="PROSITE" id="PS51819"/>
    </source>
</evidence>
<dbReference type="PROSITE" id="PS51186">
    <property type="entry name" value="GNAT"/>
    <property type="match status" value="1"/>
</dbReference>
<evidence type="ECO:0000313" key="4">
    <source>
        <dbReference type="EMBL" id="OZM73013.1"/>
    </source>
</evidence>
<name>A0A263D3H4_9PSEU</name>
<proteinExistence type="predicted"/>
<organism evidence="4 5">
    <name type="scientific">Amycolatopsis antarctica</name>
    <dbReference type="NCBI Taxonomy" id="1854586"/>
    <lineage>
        <taxon>Bacteria</taxon>
        <taxon>Bacillati</taxon>
        <taxon>Actinomycetota</taxon>
        <taxon>Actinomycetes</taxon>
        <taxon>Pseudonocardiales</taxon>
        <taxon>Pseudonocardiaceae</taxon>
        <taxon>Amycolatopsis</taxon>
    </lineage>
</organism>
<feature type="compositionally biased region" description="Pro residues" evidence="1">
    <location>
        <begin position="310"/>
        <end position="323"/>
    </location>
</feature>
<dbReference type="InterPro" id="IPR051332">
    <property type="entry name" value="Fosfomycin_Res_Enzymes"/>
</dbReference>
<dbReference type="RefSeq" id="WP_094862871.1">
    <property type="nucleotide sequence ID" value="NZ_NKYE01000006.1"/>
</dbReference>